<accession>X1KD38</accession>
<proteinExistence type="predicted"/>
<comment type="caution">
    <text evidence="1">The sequence shown here is derived from an EMBL/GenBank/DDBJ whole genome shotgun (WGS) entry which is preliminary data.</text>
</comment>
<dbReference type="EMBL" id="BARU01041433">
    <property type="protein sequence ID" value="GAH88109.1"/>
    <property type="molecule type" value="Genomic_DNA"/>
</dbReference>
<reference evidence="1" key="1">
    <citation type="journal article" date="2014" name="Front. Microbiol.">
        <title>High frequency of phylogenetically diverse reductive dehalogenase-homologous genes in deep subseafloor sedimentary metagenomes.</title>
        <authorList>
            <person name="Kawai M."/>
            <person name="Futagami T."/>
            <person name="Toyoda A."/>
            <person name="Takaki Y."/>
            <person name="Nishi S."/>
            <person name="Hori S."/>
            <person name="Arai W."/>
            <person name="Tsubouchi T."/>
            <person name="Morono Y."/>
            <person name="Uchiyama I."/>
            <person name="Ito T."/>
            <person name="Fujiyama A."/>
            <person name="Inagaki F."/>
            <person name="Takami H."/>
        </authorList>
    </citation>
    <scope>NUCLEOTIDE SEQUENCE</scope>
    <source>
        <strain evidence="1">Expedition CK06-06</strain>
    </source>
</reference>
<evidence type="ECO:0000313" key="1">
    <source>
        <dbReference type="EMBL" id="GAH88109.1"/>
    </source>
</evidence>
<name>X1KD38_9ZZZZ</name>
<sequence>MTEKEINYTQTELLATVAGRLLEDKKSVFVG</sequence>
<protein>
    <submittedName>
        <fullName evidence="1">Uncharacterized protein</fullName>
    </submittedName>
</protein>
<gene>
    <name evidence="1" type="ORF">S03H2_63883</name>
</gene>
<feature type="non-terminal residue" evidence="1">
    <location>
        <position position="31"/>
    </location>
</feature>
<dbReference type="AlphaFoldDB" id="X1KD38"/>
<organism evidence="1">
    <name type="scientific">marine sediment metagenome</name>
    <dbReference type="NCBI Taxonomy" id="412755"/>
    <lineage>
        <taxon>unclassified sequences</taxon>
        <taxon>metagenomes</taxon>
        <taxon>ecological metagenomes</taxon>
    </lineage>
</organism>